<gene>
    <name evidence="1" type="ORF">SAMN05192555_107104</name>
</gene>
<name>A0A1G9NCG1_9GAMM</name>
<evidence type="ECO:0000313" key="2">
    <source>
        <dbReference type="Proteomes" id="UP000199107"/>
    </source>
</evidence>
<dbReference type="AlphaFoldDB" id="A0A1G9NCG1"/>
<dbReference type="Proteomes" id="UP000199107">
    <property type="component" value="Unassembled WGS sequence"/>
</dbReference>
<reference evidence="2" key="1">
    <citation type="submission" date="2016-10" db="EMBL/GenBank/DDBJ databases">
        <authorList>
            <person name="Varghese N."/>
            <person name="Submissions S."/>
        </authorList>
    </citation>
    <scope>NUCLEOTIDE SEQUENCE [LARGE SCALE GENOMIC DNA]</scope>
    <source>
        <strain evidence="2">AAP</strain>
    </source>
</reference>
<proteinExistence type="predicted"/>
<accession>A0A1G9NCG1</accession>
<evidence type="ECO:0000313" key="1">
    <source>
        <dbReference type="EMBL" id="SDL84129.1"/>
    </source>
</evidence>
<protein>
    <submittedName>
        <fullName evidence="1">Uncharacterized protein</fullName>
    </submittedName>
</protein>
<sequence length="47" mass="5419">MGHLLFGPRLPGLRYQLVRHGCFKDHAALERVDEWLRDVFAEPCLGV</sequence>
<organism evidence="1 2">
    <name type="scientific">Franzmannia pantelleriensis</name>
    <dbReference type="NCBI Taxonomy" id="48727"/>
    <lineage>
        <taxon>Bacteria</taxon>
        <taxon>Pseudomonadati</taxon>
        <taxon>Pseudomonadota</taxon>
        <taxon>Gammaproteobacteria</taxon>
        <taxon>Oceanospirillales</taxon>
        <taxon>Halomonadaceae</taxon>
        <taxon>Franzmannia</taxon>
    </lineage>
</organism>
<keyword evidence="2" id="KW-1185">Reference proteome</keyword>
<dbReference type="EMBL" id="FNGH01000007">
    <property type="protein sequence ID" value="SDL84129.1"/>
    <property type="molecule type" value="Genomic_DNA"/>
</dbReference>